<reference evidence="3" key="1">
    <citation type="journal article" date="2023" name="G3 (Bethesda)">
        <title>A reference genome for the long-term kleptoplast-retaining sea slug Elysia crispata morphotype clarki.</title>
        <authorList>
            <person name="Eastman K.E."/>
            <person name="Pendleton A.L."/>
            <person name="Shaikh M.A."/>
            <person name="Suttiyut T."/>
            <person name="Ogas R."/>
            <person name="Tomko P."/>
            <person name="Gavelis G."/>
            <person name="Widhalm J.R."/>
            <person name="Wisecaver J.H."/>
        </authorList>
    </citation>
    <scope>NUCLEOTIDE SEQUENCE</scope>
    <source>
        <strain evidence="3">ECLA1</strain>
    </source>
</reference>
<evidence type="ECO:0000313" key="3">
    <source>
        <dbReference type="EMBL" id="KAK3702721.1"/>
    </source>
</evidence>
<organism evidence="3 4">
    <name type="scientific">Elysia crispata</name>
    <name type="common">lettuce slug</name>
    <dbReference type="NCBI Taxonomy" id="231223"/>
    <lineage>
        <taxon>Eukaryota</taxon>
        <taxon>Metazoa</taxon>
        <taxon>Spiralia</taxon>
        <taxon>Lophotrochozoa</taxon>
        <taxon>Mollusca</taxon>
        <taxon>Gastropoda</taxon>
        <taxon>Heterobranchia</taxon>
        <taxon>Euthyneura</taxon>
        <taxon>Panpulmonata</taxon>
        <taxon>Sacoglossa</taxon>
        <taxon>Placobranchoidea</taxon>
        <taxon>Plakobranchidae</taxon>
        <taxon>Elysia</taxon>
    </lineage>
</organism>
<sequence length="82" mass="9432">MFTEFYALSEVSKHTHGITLSVDLALNVSLQMALLYFFPCWGFSTTKVYRKWLMGAIRKVEEGTAKREEKSDEDEQKSFGSD</sequence>
<evidence type="ECO:0000313" key="4">
    <source>
        <dbReference type="Proteomes" id="UP001283361"/>
    </source>
</evidence>
<feature type="region of interest" description="Disordered" evidence="1">
    <location>
        <begin position="63"/>
        <end position="82"/>
    </location>
</feature>
<gene>
    <name evidence="3" type="ORF">RRG08_042707</name>
</gene>
<feature type="transmembrane region" description="Helical" evidence="2">
    <location>
        <begin position="24"/>
        <end position="44"/>
    </location>
</feature>
<dbReference type="AlphaFoldDB" id="A0AAE0XQ85"/>
<dbReference type="Proteomes" id="UP001283361">
    <property type="component" value="Unassembled WGS sequence"/>
</dbReference>
<keyword evidence="2" id="KW-0472">Membrane</keyword>
<keyword evidence="2" id="KW-0812">Transmembrane</keyword>
<evidence type="ECO:0000256" key="2">
    <source>
        <dbReference type="SAM" id="Phobius"/>
    </source>
</evidence>
<keyword evidence="2" id="KW-1133">Transmembrane helix</keyword>
<keyword evidence="4" id="KW-1185">Reference proteome</keyword>
<accession>A0AAE0XQ85</accession>
<comment type="caution">
    <text evidence="3">The sequence shown here is derived from an EMBL/GenBank/DDBJ whole genome shotgun (WGS) entry which is preliminary data.</text>
</comment>
<proteinExistence type="predicted"/>
<evidence type="ECO:0000256" key="1">
    <source>
        <dbReference type="SAM" id="MobiDB-lite"/>
    </source>
</evidence>
<name>A0AAE0XQ85_9GAST</name>
<dbReference type="EMBL" id="JAWDGP010007852">
    <property type="protein sequence ID" value="KAK3702721.1"/>
    <property type="molecule type" value="Genomic_DNA"/>
</dbReference>
<protein>
    <submittedName>
        <fullName evidence="3">Uncharacterized protein</fullName>
    </submittedName>
</protein>